<keyword evidence="5" id="KW-0229">DNA integration</keyword>
<dbReference type="GO" id="GO:0006310">
    <property type="term" value="P:DNA recombination"/>
    <property type="evidence" value="ECO:0007669"/>
    <property type="project" value="UniProtKB-KW"/>
</dbReference>
<dbReference type="GO" id="GO:0005737">
    <property type="term" value="C:cytoplasm"/>
    <property type="evidence" value="ECO:0007669"/>
    <property type="project" value="UniProtKB-SubCell"/>
</dbReference>
<dbReference type="HAMAP" id="MF_01808">
    <property type="entry name" value="Recomb_XerC_XerD"/>
    <property type="match status" value="1"/>
</dbReference>
<feature type="domain" description="Tyr recombinase" evidence="9">
    <location>
        <begin position="140"/>
        <end position="327"/>
    </location>
</feature>
<gene>
    <name evidence="11" type="ORF">UFOPK2593_00678</name>
    <name evidence="12" type="ORF">UFOPK3492_00119</name>
</gene>
<dbReference type="InterPro" id="IPR004107">
    <property type="entry name" value="Integrase_SAM-like_N"/>
</dbReference>
<protein>
    <submittedName>
        <fullName evidence="11">Unannotated protein</fullName>
    </submittedName>
</protein>
<dbReference type="SUPFAM" id="SSF56349">
    <property type="entry name" value="DNA breaking-rejoining enzymes"/>
    <property type="match status" value="1"/>
</dbReference>
<dbReference type="InterPro" id="IPR010998">
    <property type="entry name" value="Integrase_recombinase_N"/>
</dbReference>
<evidence type="ECO:0000256" key="5">
    <source>
        <dbReference type="ARBA" id="ARBA00022908"/>
    </source>
</evidence>
<dbReference type="PANTHER" id="PTHR30349:SF77">
    <property type="entry name" value="TYROSINE RECOMBINASE XERC"/>
    <property type="match status" value="1"/>
</dbReference>
<evidence type="ECO:0000259" key="9">
    <source>
        <dbReference type="PROSITE" id="PS51898"/>
    </source>
</evidence>
<evidence type="ECO:0000313" key="12">
    <source>
        <dbReference type="EMBL" id="CAB4888307.1"/>
    </source>
</evidence>
<dbReference type="InterPro" id="IPR023009">
    <property type="entry name" value="Tyrosine_recombinase_XerC/XerD"/>
</dbReference>
<dbReference type="CDD" id="cd00798">
    <property type="entry name" value="INT_XerDC_C"/>
    <property type="match status" value="1"/>
</dbReference>
<evidence type="ECO:0000256" key="1">
    <source>
        <dbReference type="ARBA" id="ARBA00004496"/>
    </source>
</evidence>
<keyword evidence="7" id="KW-0233">DNA recombination</keyword>
<dbReference type="GO" id="GO:0015074">
    <property type="term" value="P:DNA integration"/>
    <property type="evidence" value="ECO:0007669"/>
    <property type="project" value="UniProtKB-KW"/>
</dbReference>
<evidence type="ECO:0000256" key="8">
    <source>
        <dbReference type="ARBA" id="ARBA00023306"/>
    </source>
</evidence>
<proteinExistence type="inferred from homology"/>
<name>A0A6J6PTZ1_9ZZZZ</name>
<dbReference type="EMBL" id="CAEZXW010000033">
    <property type="protein sequence ID" value="CAB4701996.1"/>
    <property type="molecule type" value="Genomic_DNA"/>
</dbReference>
<accession>A0A6J6PTZ1</accession>
<dbReference type="EMBL" id="CAFBMD010000003">
    <property type="protein sequence ID" value="CAB4888307.1"/>
    <property type="molecule type" value="Genomic_DNA"/>
</dbReference>
<dbReference type="InterPro" id="IPR044068">
    <property type="entry name" value="CB"/>
</dbReference>
<keyword evidence="6" id="KW-0238">DNA-binding</keyword>
<reference evidence="11" key="1">
    <citation type="submission" date="2020-05" db="EMBL/GenBank/DDBJ databases">
        <authorList>
            <person name="Chiriac C."/>
            <person name="Salcher M."/>
            <person name="Ghai R."/>
            <person name="Kavagutti S V."/>
        </authorList>
    </citation>
    <scope>NUCLEOTIDE SEQUENCE</scope>
</reference>
<dbReference type="GO" id="GO:0003677">
    <property type="term" value="F:DNA binding"/>
    <property type="evidence" value="ECO:0007669"/>
    <property type="project" value="UniProtKB-KW"/>
</dbReference>
<dbReference type="Pfam" id="PF00589">
    <property type="entry name" value="Phage_integrase"/>
    <property type="match status" value="1"/>
</dbReference>
<dbReference type="Gene3D" id="1.10.443.10">
    <property type="entry name" value="Intergrase catalytic core"/>
    <property type="match status" value="1"/>
</dbReference>
<sequence>MIVGAPFCSRLLDLRNTFRDRVDMERPELEVTADFARALDAFRSFLVDERNLAENTVRAYLNDLETLGDYARKEGEGDPNELSLALVRSWLATMQLAGAARTSMARRASSIRVFTGWAHRRGVIQSDFAVTLVSPKSHRTLPGVLNRGQADEVLDALDAAANEDETPLTLRDRAIVEVLYATGIRVSELCGLNLESLNFDRRTLQVIGKGNKERTVPFGDPARLALESWIARGRDSMMKESPRALFVGVKGKRIDPRTVRTLVHEALLASPSAPDMGPHGLRHSAATHLLEGGADIRTVQEILGHASLGTTQIYTHVSIDRLKEAFKNAHPRA</sequence>
<dbReference type="PANTHER" id="PTHR30349">
    <property type="entry name" value="PHAGE INTEGRASE-RELATED"/>
    <property type="match status" value="1"/>
</dbReference>
<evidence type="ECO:0000256" key="3">
    <source>
        <dbReference type="ARBA" id="ARBA00022618"/>
    </source>
</evidence>
<evidence type="ECO:0000256" key="7">
    <source>
        <dbReference type="ARBA" id="ARBA00023172"/>
    </source>
</evidence>
<dbReference type="Gene3D" id="1.10.150.130">
    <property type="match status" value="1"/>
</dbReference>
<dbReference type="NCBIfam" id="NF001399">
    <property type="entry name" value="PRK00283.1"/>
    <property type="match status" value="1"/>
</dbReference>
<dbReference type="SUPFAM" id="SSF47823">
    <property type="entry name" value="lambda integrase-like, N-terminal domain"/>
    <property type="match status" value="1"/>
</dbReference>
<dbReference type="Pfam" id="PF02899">
    <property type="entry name" value="Phage_int_SAM_1"/>
    <property type="match status" value="1"/>
</dbReference>
<evidence type="ECO:0000259" key="10">
    <source>
        <dbReference type="PROSITE" id="PS51900"/>
    </source>
</evidence>
<dbReference type="InterPro" id="IPR013762">
    <property type="entry name" value="Integrase-like_cat_sf"/>
</dbReference>
<dbReference type="AlphaFoldDB" id="A0A6J6PTZ1"/>
<evidence type="ECO:0000256" key="6">
    <source>
        <dbReference type="ARBA" id="ARBA00023125"/>
    </source>
</evidence>
<dbReference type="GO" id="GO:0007059">
    <property type="term" value="P:chromosome segregation"/>
    <property type="evidence" value="ECO:0007669"/>
    <property type="project" value="UniProtKB-KW"/>
</dbReference>
<dbReference type="PROSITE" id="PS51898">
    <property type="entry name" value="TYR_RECOMBINASE"/>
    <property type="match status" value="1"/>
</dbReference>
<dbReference type="PROSITE" id="PS51900">
    <property type="entry name" value="CB"/>
    <property type="match status" value="1"/>
</dbReference>
<organism evidence="11">
    <name type="scientific">freshwater metagenome</name>
    <dbReference type="NCBI Taxonomy" id="449393"/>
    <lineage>
        <taxon>unclassified sequences</taxon>
        <taxon>metagenomes</taxon>
        <taxon>ecological metagenomes</taxon>
    </lineage>
</organism>
<evidence type="ECO:0000256" key="4">
    <source>
        <dbReference type="ARBA" id="ARBA00022829"/>
    </source>
</evidence>
<evidence type="ECO:0000256" key="2">
    <source>
        <dbReference type="ARBA" id="ARBA00022490"/>
    </source>
</evidence>
<feature type="domain" description="Core-binding (CB)" evidence="10">
    <location>
        <begin position="33"/>
        <end position="119"/>
    </location>
</feature>
<dbReference type="GO" id="GO:0051301">
    <property type="term" value="P:cell division"/>
    <property type="evidence" value="ECO:0007669"/>
    <property type="project" value="UniProtKB-KW"/>
</dbReference>
<keyword evidence="8" id="KW-0131">Cell cycle</keyword>
<dbReference type="InterPro" id="IPR002104">
    <property type="entry name" value="Integrase_catalytic"/>
</dbReference>
<comment type="subcellular location">
    <subcellularLocation>
        <location evidence="1">Cytoplasm</location>
    </subcellularLocation>
</comment>
<dbReference type="InterPro" id="IPR050090">
    <property type="entry name" value="Tyrosine_recombinase_XerCD"/>
</dbReference>
<keyword evidence="2" id="KW-0963">Cytoplasm</keyword>
<dbReference type="InterPro" id="IPR011010">
    <property type="entry name" value="DNA_brk_join_enz"/>
</dbReference>
<evidence type="ECO:0000313" key="11">
    <source>
        <dbReference type="EMBL" id="CAB4701996.1"/>
    </source>
</evidence>
<keyword evidence="3" id="KW-0132">Cell division</keyword>
<keyword evidence="4" id="KW-0159">Chromosome partition</keyword>